<dbReference type="Proteomes" id="UP000176101">
    <property type="component" value="Unassembled WGS sequence"/>
</dbReference>
<dbReference type="STRING" id="1075402.AN216_20460"/>
<sequence length="388" mass="40128">MTTADPSSRASAARKHPFSRGRVIALETAVGCVAAGVAYAGAGGYLLAAAGAAIGALTLLRWGGRTASGHLVRWLRGQAFAAVPTGAADAAVDDFGLAGALLPELEVTEVTNRNGPAVGVLGDGRGFAAVLELPSGFYPDLPAEVLGRWLAEDPARPATAQLLVEQHGLPSWDFHQRFEPTLAYRQLSTYAPPLAVRTWLVVRYEPWEAPEAAASRGGGAAGARAAVVAATARLQARLRSLGVTSQPLGGDRVRTLLKQLGSPNGTGRALADSWAEDTATHCLLTADIGSTEDWRGLMGRAASCGVDRLVMGATFSREDGELEMRCAVRLVSSLGQRAAVARDHISGEGSARPMTGSQEAGLLATLPVSYPSRSLVAATGFATGVGEV</sequence>
<dbReference type="AlphaFoldDB" id="A0A1E7JXI5"/>
<evidence type="ECO:0000259" key="1">
    <source>
        <dbReference type="Pfam" id="PF11203"/>
    </source>
</evidence>
<organism evidence="2 3">
    <name type="scientific">Streptomyces oceani</name>
    <dbReference type="NCBI Taxonomy" id="1075402"/>
    <lineage>
        <taxon>Bacteria</taxon>
        <taxon>Bacillati</taxon>
        <taxon>Actinomycetota</taxon>
        <taxon>Actinomycetes</taxon>
        <taxon>Kitasatosporales</taxon>
        <taxon>Streptomycetaceae</taxon>
        <taxon>Streptomyces</taxon>
    </lineage>
</organism>
<evidence type="ECO:0000313" key="2">
    <source>
        <dbReference type="EMBL" id="OEU96379.1"/>
    </source>
</evidence>
<accession>A0A1E7JXI5</accession>
<reference evidence="2 3" key="1">
    <citation type="journal article" date="2016" name="Front. Microbiol.">
        <title>Comparative Genomics Analysis of Streptomyces Species Reveals Their Adaptation to the Marine Environment and Their Diversity at the Genomic Level.</title>
        <authorList>
            <person name="Tian X."/>
            <person name="Zhang Z."/>
            <person name="Yang T."/>
            <person name="Chen M."/>
            <person name="Li J."/>
            <person name="Chen F."/>
            <person name="Yang J."/>
            <person name="Li W."/>
            <person name="Zhang B."/>
            <person name="Zhang Z."/>
            <person name="Wu J."/>
            <person name="Zhang C."/>
            <person name="Long L."/>
            <person name="Xiao J."/>
        </authorList>
    </citation>
    <scope>NUCLEOTIDE SEQUENCE [LARGE SCALE GENOMIC DNA]</scope>
    <source>
        <strain evidence="2 3">SCSIO 02100</strain>
    </source>
</reference>
<protein>
    <recommendedName>
        <fullName evidence="1">Type VII secretion system protein EccE domain-containing protein</fullName>
    </recommendedName>
</protein>
<gene>
    <name evidence="2" type="ORF">AN216_20460</name>
</gene>
<keyword evidence="3" id="KW-1185">Reference proteome</keyword>
<feature type="domain" description="Type VII secretion system protein EccE" evidence="1">
    <location>
        <begin position="197"/>
        <end position="283"/>
    </location>
</feature>
<dbReference type="EMBL" id="LJGU01000141">
    <property type="protein sequence ID" value="OEU96379.1"/>
    <property type="molecule type" value="Genomic_DNA"/>
</dbReference>
<comment type="caution">
    <text evidence="2">The sequence shown here is derived from an EMBL/GenBank/DDBJ whole genome shotgun (WGS) entry which is preliminary data.</text>
</comment>
<dbReference type="Pfam" id="PF11203">
    <property type="entry name" value="EccE"/>
    <property type="match status" value="1"/>
</dbReference>
<dbReference type="OrthoDB" id="4158068at2"/>
<dbReference type="InterPro" id="IPR050051">
    <property type="entry name" value="EccE_dom"/>
</dbReference>
<proteinExistence type="predicted"/>
<name>A0A1E7JXI5_9ACTN</name>
<evidence type="ECO:0000313" key="3">
    <source>
        <dbReference type="Proteomes" id="UP000176101"/>
    </source>
</evidence>
<dbReference type="RefSeq" id="WP_070198161.1">
    <property type="nucleotide sequence ID" value="NZ_LJGU01000141.1"/>
</dbReference>